<gene>
    <name evidence="1" type="ORF">SAMN04244571_01751</name>
</gene>
<name>A0A1I0Z2Y7_9GAMM</name>
<dbReference type="EMBL" id="FOKJ01000023">
    <property type="protein sequence ID" value="SFB19742.1"/>
    <property type="molecule type" value="Genomic_DNA"/>
</dbReference>
<evidence type="ECO:0000313" key="2">
    <source>
        <dbReference type="Proteomes" id="UP000198861"/>
    </source>
</evidence>
<reference evidence="1 2" key="1">
    <citation type="submission" date="2016-10" db="EMBL/GenBank/DDBJ databases">
        <authorList>
            <person name="Varghese N."/>
            <person name="Submissions S."/>
        </authorList>
    </citation>
    <scope>NUCLEOTIDE SEQUENCE [LARGE SCALE GENOMIC DNA]</scope>
    <source>
        <strain evidence="1 2">DSM 282</strain>
    </source>
</reference>
<comment type="caution">
    <text evidence="1">The sequence shown here is derived from an EMBL/GenBank/DDBJ whole genome shotgun (WGS) entry which is preliminary data.</text>
</comment>
<dbReference type="Proteomes" id="UP000198861">
    <property type="component" value="Unassembled WGS sequence"/>
</dbReference>
<proteinExistence type="predicted"/>
<keyword evidence="2" id="KW-1185">Reference proteome</keyword>
<sequence length="65" mass="7202">MTDQELSKTVQVNREIVESTLSQVLIEELPRVGLHDKTAFAKETAKAVLAAYVELALFISSEPQD</sequence>
<organism evidence="1 2">
    <name type="scientific">Azotobacter beijerinckii</name>
    <dbReference type="NCBI Taxonomy" id="170623"/>
    <lineage>
        <taxon>Bacteria</taxon>
        <taxon>Pseudomonadati</taxon>
        <taxon>Pseudomonadota</taxon>
        <taxon>Gammaproteobacteria</taxon>
        <taxon>Pseudomonadales</taxon>
        <taxon>Pseudomonadaceae</taxon>
        <taxon>Azotobacter</taxon>
    </lineage>
</organism>
<accession>A0A1I0Z2Y7</accession>
<dbReference type="RefSeq" id="WP_091013320.1">
    <property type="nucleotide sequence ID" value="NZ_FOKJ01000023.1"/>
</dbReference>
<protein>
    <submittedName>
        <fullName evidence="1">Uncharacterized protein</fullName>
    </submittedName>
</protein>
<evidence type="ECO:0000313" key="1">
    <source>
        <dbReference type="EMBL" id="SFB19742.1"/>
    </source>
</evidence>